<feature type="compositionally biased region" description="Polar residues" evidence="11">
    <location>
        <begin position="479"/>
        <end position="497"/>
    </location>
</feature>
<evidence type="ECO:0000256" key="4">
    <source>
        <dbReference type="ARBA" id="ARBA00022782"/>
    </source>
</evidence>
<feature type="region of interest" description="Disordered" evidence="11">
    <location>
        <begin position="117"/>
        <end position="151"/>
    </location>
</feature>
<dbReference type="Proteomes" id="UP000007646">
    <property type="component" value="Unassembled WGS sequence"/>
</dbReference>
<dbReference type="HOGENOM" id="CLU_023455_0_0_1"/>
<name>G3T4K6_LOXAF</name>
<keyword evidence="9" id="KW-0539">Nucleus</keyword>
<dbReference type="GO" id="GO:0001228">
    <property type="term" value="F:DNA-binding transcription activator activity, RNA polymerase II-specific"/>
    <property type="evidence" value="ECO:0007669"/>
    <property type="project" value="Ensembl"/>
</dbReference>
<keyword evidence="3" id="KW-0863">Zinc-finger</keyword>
<organism evidence="13 14">
    <name type="scientific">Loxodonta africana</name>
    <name type="common">African elephant</name>
    <dbReference type="NCBI Taxonomy" id="9785"/>
    <lineage>
        <taxon>Eukaryota</taxon>
        <taxon>Metazoa</taxon>
        <taxon>Chordata</taxon>
        <taxon>Craniata</taxon>
        <taxon>Vertebrata</taxon>
        <taxon>Euteleostomi</taxon>
        <taxon>Mammalia</taxon>
        <taxon>Eutheria</taxon>
        <taxon>Afrotheria</taxon>
        <taxon>Proboscidea</taxon>
        <taxon>Elephantidae</taxon>
        <taxon>Loxodonta</taxon>
    </lineage>
</organism>
<dbReference type="InParanoid" id="G3T4K6"/>
<dbReference type="GO" id="GO:0001227">
    <property type="term" value="F:DNA-binding transcription repressor activity, RNA polymerase II-specific"/>
    <property type="evidence" value="ECO:0007669"/>
    <property type="project" value="Ensembl"/>
</dbReference>
<dbReference type="PANTHER" id="PTHR14678">
    <property type="entry name" value="PROLINE-RICH PROTEIN 35-RELATED"/>
    <property type="match status" value="1"/>
</dbReference>
<accession>G3T4K6</accession>
<dbReference type="OMA" id="PSAYDHY"/>
<protein>
    <recommendedName>
        <fullName evidence="10">Zinc finger protein 750</fullName>
    </recommendedName>
</protein>
<feature type="domain" description="Zinc finger protein 750-like zinc finger" evidence="12">
    <location>
        <begin position="6"/>
        <end position="57"/>
    </location>
</feature>
<evidence type="ECO:0000256" key="8">
    <source>
        <dbReference type="ARBA" id="ARBA00023163"/>
    </source>
</evidence>
<dbReference type="Ensembl" id="ENSLAFT00000009906.3">
    <property type="protein sequence ID" value="ENSLAFP00000008300.3"/>
    <property type="gene ID" value="ENSLAFG00000009906.3"/>
</dbReference>
<reference evidence="13" key="3">
    <citation type="submission" date="2025-09" db="UniProtKB">
        <authorList>
            <consortium name="Ensembl"/>
        </authorList>
    </citation>
    <scope>IDENTIFICATION</scope>
    <source>
        <strain evidence="13">Isolate ISIS603380</strain>
    </source>
</reference>
<comment type="subcellular location">
    <subcellularLocation>
        <location evidence="1">Nucleus</location>
    </subcellularLocation>
</comment>
<dbReference type="GO" id="GO:1990841">
    <property type="term" value="F:promoter-specific chromatin binding"/>
    <property type="evidence" value="ECO:0007669"/>
    <property type="project" value="Ensembl"/>
</dbReference>
<dbReference type="InterPro" id="IPR039064">
    <property type="entry name" value="ZNF750_Znf"/>
</dbReference>
<dbReference type="GO" id="GO:0000978">
    <property type="term" value="F:RNA polymerase II cis-regulatory region sequence-specific DNA binding"/>
    <property type="evidence" value="ECO:0007669"/>
    <property type="project" value="Ensembl"/>
</dbReference>
<keyword evidence="5" id="KW-0862">Zinc</keyword>
<dbReference type="GO" id="GO:0010628">
    <property type="term" value="P:positive regulation of gene expression"/>
    <property type="evidence" value="ECO:0007669"/>
    <property type="project" value="Ensembl"/>
</dbReference>
<dbReference type="GO" id="GO:0008270">
    <property type="term" value="F:zinc ion binding"/>
    <property type="evidence" value="ECO:0007669"/>
    <property type="project" value="UniProtKB-KW"/>
</dbReference>
<sequence length="722" mass="77852">MSLLKERKPKKPHYIPRPPGKPFKYKCFQCPFTCNEKSHLFNHMKYGLCKNSITLVSEQDRMPKCSKSSSADPKQTSPADATAKPASSRTATNGLPNFDPKLQQGFAKEDVKENLELHTHPPHKPPAQKPALHKDTAPQSPGDDAGTQPVLESIGRPSAFVPIGEHRLKGPEHTEVPEMLALPSPAAKATSFHTKSAFHAPSYPWKAGSPFLPPEFPHKIPSAKGFGAISSYMQPPLPEYHPHFYTEHGLATIYSPYLLPGTPPEGDNPLLSVYGAQDQRHFLPHPGPVPKHLNTPPSTYEHYRFFQQYPTGLPLPYGFFRPESPFSSYGLKLPHMAGIARDHGAHLLEETTLVYSTLSPSKLTPLSSHKKHPEFGKESPSPPAKDTPKDGQRETEGAKMSPRAGSAATGSPGRPSPTNFTQTTHTCEGLRDLSSKLAPSPLGRLHPLEQTLTAFKPVKKSTGCPSPQTLAHGAESPGSLETANEDTPSQTGGTSNRAEAVPPGLQDGSGVVPLNLSKKPETKPAPAAHGHVYGDTALTDTQDFPELQDMPLNLSVKDSCNTLLPRPPFHSPPQEAEPAAAHKMATNSPQEGLPDSKRSPDGPAGVPSAAPPRGRALDKCAVDSSDEQKQTAAVALCQLAAYSPGKTRVDSEKHSAQGPPAKQDAPMLSTRESQDVQSSALKPKAQKRTGQKDSGKSQPGAKKAKPNDTARVLTLRRRTRYL</sequence>
<gene>
    <name evidence="13" type="primary">ZNF750</name>
</gene>
<feature type="compositionally biased region" description="Basic and acidic residues" evidence="11">
    <location>
        <begin position="615"/>
        <end position="629"/>
    </location>
</feature>
<keyword evidence="14" id="KW-1185">Reference proteome</keyword>
<dbReference type="GeneTree" id="ENSGT00530000063870"/>
<evidence type="ECO:0000313" key="14">
    <source>
        <dbReference type="Proteomes" id="UP000007646"/>
    </source>
</evidence>
<evidence type="ECO:0000256" key="3">
    <source>
        <dbReference type="ARBA" id="ARBA00022771"/>
    </source>
</evidence>
<dbReference type="FunCoup" id="G3T4K6">
    <property type="interactions" value="183"/>
</dbReference>
<keyword evidence="6" id="KW-0805">Transcription regulation</keyword>
<evidence type="ECO:0000256" key="11">
    <source>
        <dbReference type="SAM" id="MobiDB-lite"/>
    </source>
</evidence>
<reference evidence="13 14" key="1">
    <citation type="submission" date="2009-06" db="EMBL/GenBank/DDBJ databases">
        <title>The Genome Sequence of Loxodonta africana (African elephant).</title>
        <authorList>
            <person name="Di Palma F."/>
            <person name="Heiman D."/>
            <person name="Young S."/>
            <person name="Johnson J."/>
            <person name="Lander E.S."/>
            <person name="Lindblad-Toh K."/>
        </authorList>
    </citation>
    <scope>NUCLEOTIDE SEQUENCE [LARGE SCALE GENOMIC DNA]</scope>
    <source>
        <strain evidence="13 14">Isolate ISIS603380</strain>
    </source>
</reference>
<evidence type="ECO:0000256" key="5">
    <source>
        <dbReference type="ARBA" id="ARBA00022833"/>
    </source>
</evidence>
<feature type="compositionally biased region" description="Basic and acidic residues" evidence="11">
    <location>
        <begin position="386"/>
        <end position="397"/>
    </location>
</feature>
<dbReference type="GO" id="GO:0010719">
    <property type="term" value="P:negative regulation of epithelial to mesenchymal transition"/>
    <property type="evidence" value="ECO:0007669"/>
    <property type="project" value="Ensembl"/>
</dbReference>
<dbReference type="GO" id="GO:0030154">
    <property type="term" value="P:cell differentiation"/>
    <property type="evidence" value="ECO:0007669"/>
    <property type="project" value="UniProtKB-KW"/>
</dbReference>
<dbReference type="GO" id="GO:0005634">
    <property type="term" value="C:nucleus"/>
    <property type="evidence" value="ECO:0007669"/>
    <property type="project" value="UniProtKB-SubCell"/>
</dbReference>
<evidence type="ECO:0000256" key="1">
    <source>
        <dbReference type="ARBA" id="ARBA00004123"/>
    </source>
</evidence>
<evidence type="ECO:0000256" key="10">
    <source>
        <dbReference type="ARBA" id="ARBA00040216"/>
    </source>
</evidence>
<dbReference type="Pfam" id="PF15269">
    <property type="entry name" value="zf-C2H2_7"/>
    <property type="match status" value="1"/>
</dbReference>
<dbReference type="PANTHER" id="PTHR14678:SF1">
    <property type="entry name" value="ZINC FINGER PROTEIN 750"/>
    <property type="match status" value="1"/>
</dbReference>
<feature type="region of interest" description="Disordered" evidence="11">
    <location>
        <begin position="362"/>
        <end position="722"/>
    </location>
</feature>
<dbReference type="eggNOG" id="ENOG502QU7X">
    <property type="taxonomic scope" value="Eukaryota"/>
</dbReference>
<reference evidence="13" key="2">
    <citation type="submission" date="2025-08" db="UniProtKB">
        <authorList>
            <consortium name="Ensembl"/>
        </authorList>
    </citation>
    <scope>IDENTIFICATION</scope>
    <source>
        <strain evidence="13">Isolate ISIS603380</strain>
    </source>
</reference>
<keyword evidence="4" id="KW-0221">Differentiation</keyword>
<keyword evidence="8" id="KW-0804">Transcription</keyword>
<evidence type="ECO:0000256" key="6">
    <source>
        <dbReference type="ARBA" id="ARBA00023015"/>
    </source>
</evidence>
<dbReference type="STRING" id="9785.ENSLAFP00000008300"/>
<evidence type="ECO:0000256" key="2">
    <source>
        <dbReference type="ARBA" id="ARBA00022723"/>
    </source>
</evidence>
<evidence type="ECO:0000256" key="9">
    <source>
        <dbReference type="ARBA" id="ARBA00023242"/>
    </source>
</evidence>
<proteinExistence type="predicted"/>
<feature type="region of interest" description="Disordered" evidence="11">
    <location>
        <begin position="60"/>
        <end position="102"/>
    </location>
</feature>
<dbReference type="InterPro" id="IPR039363">
    <property type="entry name" value="ZNF750"/>
</dbReference>
<evidence type="ECO:0000313" key="13">
    <source>
        <dbReference type="Ensembl" id="ENSLAFP00000008300.3"/>
    </source>
</evidence>
<dbReference type="GO" id="GO:0044091">
    <property type="term" value="P:membrane biogenesis"/>
    <property type="evidence" value="ECO:0007669"/>
    <property type="project" value="Ensembl"/>
</dbReference>
<evidence type="ECO:0000259" key="12">
    <source>
        <dbReference type="Pfam" id="PF15269"/>
    </source>
</evidence>
<dbReference type="GO" id="GO:2000304">
    <property type="term" value="P:positive regulation of ceramide biosynthetic process"/>
    <property type="evidence" value="ECO:0007669"/>
    <property type="project" value="Ensembl"/>
</dbReference>
<dbReference type="AlphaFoldDB" id="G3T4K6"/>
<keyword evidence="2" id="KW-0479">Metal-binding</keyword>
<feature type="compositionally biased region" description="Polar residues" evidence="11">
    <location>
        <begin position="416"/>
        <end position="426"/>
    </location>
</feature>
<keyword evidence="7" id="KW-0010">Activator</keyword>
<feature type="compositionally biased region" description="Polar residues" evidence="11">
    <location>
        <begin position="66"/>
        <end position="95"/>
    </location>
</feature>
<evidence type="ECO:0000256" key="7">
    <source>
        <dbReference type="ARBA" id="ARBA00023159"/>
    </source>
</evidence>
<dbReference type="GO" id="GO:0061436">
    <property type="term" value="P:establishment of skin barrier"/>
    <property type="evidence" value="ECO:0007669"/>
    <property type="project" value="Ensembl"/>
</dbReference>